<dbReference type="KEGG" id="gem:GM21_3566"/>
<dbReference type="SUPFAM" id="SSF55424">
    <property type="entry name" value="FAD/NAD-linked reductases, dimerisation (C-terminal) domain"/>
    <property type="match status" value="1"/>
</dbReference>
<evidence type="ECO:0000256" key="10">
    <source>
        <dbReference type="PIRSR" id="PIRSR000350-2"/>
    </source>
</evidence>
<evidence type="ECO:0000256" key="3">
    <source>
        <dbReference type="ARBA" id="ARBA00022630"/>
    </source>
</evidence>
<evidence type="ECO:0000313" key="16">
    <source>
        <dbReference type="EMBL" id="ACT19587.1"/>
    </source>
</evidence>
<evidence type="ECO:0000259" key="15">
    <source>
        <dbReference type="Pfam" id="PF07992"/>
    </source>
</evidence>
<evidence type="ECO:0000256" key="6">
    <source>
        <dbReference type="ARBA" id="ARBA00023027"/>
    </source>
</evidence>
<evidence type="ECO:0000256" key="4">
    <source>
        <dbReference type="ARBA" id="ARBA00022827"/>
    </source>
</evidence>
<dbReference type="OrthoDB" id="9786429at2"/>
<feature type="domain" description="FAD/NAD(P)-binding" evidence="15">
    <location>
        <begin position="4"/>
        <end position="324"/>
    </location>
</feature>
<dbReference type="SUPFAM" id="SSF51905">
    <property type="entry name" value="FAD/NAD(P)-binding domain"/>
    <property type="match status" value="1"/>
</dbReference>
<feature type="binding site" evidence="11">
    <location>
        <position position="269"/>
    </location>
    <ligand>
        <name>NAD(+)</name>
        <dbReference type="ChEBI" id="CHEBI:57540"/>
    </ligand>
</feature>
<evidence type="ECO:0000259" key="14">
    <source>
        <dbReference type="Pfam" id="PF02852"/>
    </source>
</evidence>
<keyword evidence="3 13" id="KW-0285">Flavoprotein</keyword>
<accession>C6E635</accession>
<comment type="similarity">
    <text evidence="1 13">Belongs to the class-I pyridine nucleotide-disulfide oxidoreductase family.</text>
</comment>
<dbReference type="eggNOG" id="COG1249">
    <property type="taxonomic scope" value="Bacteria"/>
</dbReference>
<dbReference type="Pfam" id="PF02852">
    <property type="entry name" value="Pyr_redox_dim"/>
    <property type="match status" value="1"/>
</dbReference>
<feature type="binding site" evidence="11">
    <location>
        <position position="115"/>
    </location>
    <ligand>
        <name>FAD</name>
        <dbReference type="ChEBI" id="CHEBI:57692"/>
    </ligand>
</feature>
<reference evidence="16" key="1">
    <citation type="submission" date="2009-07" db="EMBL/GenBank/DDBJ databases">
        <title>Complete sequence of Geobacter sp. M21.</title>
        <authorList>
            <consortium name="US DOE Joint Genome Institute"/>
            <person name="Lucas S."/>
            <person name="Copeland A."/>
            <person name="Lapidus A."/>
            <person name="Glavina del Rio T."/>
            <person name="Dalin E."/>
            <person name="Tice H."/>
            <person name="Bruce D."/>
            <person name="Goodwin L."/>
            <person name="Pitluck S."/>
            <person name="Saunders E."/>
            <person name="Brettin T."/>
            <person name="Detter J.C."/>
            <person name="Han C."/>
            <person name="Larimer F."/>
            <person name="Land M."/>
            <person name="Hauser L."/>
            <person name="Kyrpides N."/>
            <person name="Ovchinnikova G."/>
            <person name="Lovley D."/>
        </authorList>
    </citation>
    <scope>NUCLEOTIDE SEQUENCE [LARGE SCALE GENOMIC DNA]</scope>
    <source>
        <strain evidence="16">M21</strain>
    </source>
</reference>
<dbReference type="PRINTS" id="PR00368">
    <property type="entry name" value="FADPNR"/>
</dbReference>
<feature type="disulfide bond" description="Redox-active" evidence="12">
    <location>
        <begin position="43"/>
        <end position="48"/>
    </location>
</feature>
<evidence type="ECO:0000256" key="11">
    <source>
        <dbReference type="PIRSR" id="PIRSR000350-3"/>
    </source>
</evidence>
<keyword evidence="11" id="KW-0547">Nucleotide-binding</keyword>
<dbReference type="PIRSF" id="PIRSF000350">
    <property type="entry name" value="Mercury_reductase_MerA"/>
    <property type="match status" value="1"/>
</dbReference>
<dbReference type="InterPro" id="IPR012999">
    <property type="entry name" value="Pyr_OxRdtase_I_AS"/>
</dbReference>
<feature type="binding site" evidence="11">
    <location>
        <position position="309"/>
    </location>
    <ligand>
        <name>FAD</name>
        <dbReference type="ChEBI" id="CHEBI:57692"/>
    </ligand>
</feature>
<dbReference type="InterPro" id="IPR004099">
    <property type="entry name" value="Pyr_nucl-diS_OxRdtase_dimer"/>
</dbReference>
<evidence type="ECO:0000256" key="1">
    <source>
        <dbReference type="ARBA" id="ARBA00007532"/>
    </source>
</evidence>
<dbReference type="InterPro" id="IPR036188">
    <property type="entry name" value="FAD/NAD-bd_sf"/>
</dbReference>
<feature type="active site" description="Proton acceptor" evidence="10">
    <location>
        <position position="437"/>
    </location>
</feature>
<keyword evidence="5 13" id="KW-0560">Oxidoreductase</keyword>
<evidence type="ECO:0000256" key="12">
    <source>
        <dbReference type="PIRSR" id="PIRSR000350-4"/>
    </source>
</evidence>
<evidence type="ECO:0000256" key="5">
    <source>
        <dbReference type="ARBA" id="ARBA00023002"/>
    </source>
</evidence>
<keyword evidence="4 11" id="KW-0274">FAD</keyword>
<evidence type="ECO:0000256" key="7">
    <source>
        <dbReference type="ARBA" id="ARBA00023157"/>
    </source>
</evidence>
<keyword evidence="6 11" id="KW-0520">NAD</keyword>
<comment type="cofactor">
    <cofactor evidence="11">
        <name>FAD</name>
        <dbReference type="ChEBI" id="CHEBI:57692"/>
    </cofactor>
    <text evidence="11">Binds 1 FAD per subunit.</text>
</comment>
<protein>
    <recommendedName>
        <fullName evidence="2">Dihydrolipoyl dehydrogenase</fullName>
    </recommendedName>
    <alternativeName>
        <fullName evidence="9">Dihydrolipoamide dehydrogenase</fullName>
    </alternativeName>
</protein>
<evidence type="ECO:0000256" key="2">
    <source>
        <dbReference type="ARBA" id="ARBA00016961"/>
    </source>
</evidence>
<dbReference type="STRING" id="443144.GM21_3566"/>
<dbReference type="InterPro" id="IPR001100">
    <property type="entry name" value="Pyr_nuc-diS_OxRdtase"/>
</dbReference>
<feature type="binding site" evidence="11">
    <location>
        <position position="52"/>
    </location>
    <ligand>
        <name>FAD</name>
        <dbReference type="ChEBI" id="CHEBI:57692"/>
    </ligand>
</feature>
<dbReference type="PANTHER" id="PTHR22912:SF217">
    <property type="entry name" value="DIHYDROLIPOYL DEHYDROGENASE"/>
    <property type="match status" value="1"/>
</dbReference>
<feature type="binding site" evidence="11">
    <location>
        <begin position="144"/>
        <end position="146"/>
    </location>
    <ligand>
        <name>FAD</name>
        <dbReference type="ChEBI" id="CHEBI:57692"/>
    </ligand>
</feature>
<sequence length="452" mass="47428">MKTFDVVIVGGGPGGITAGIMLSKAGKNVAMVQAEPDSFGGTCLNRGCMPTKSLLKAATAYRYAKQGEKYGLDLQVGPVDLGKLCAVTDADLNMLRGAIQGMIAEAEITTFLGKGSFASEHEINVTRADGSRETIVGEAIIIATGSRPRELPSAPFGDGHVLSSDQMLTNTDLPKKLLIVGGGAIGCEFATLYNTFGSEVILVEAAESLLPREDREASKNLQAAFEAQGIAVRAGTSIDRITVVAGKVRAEFDHGDSVDAIDKVLVAIGRTPDIEGLNLAAAGVRTEHGAIKVDELMQTNLPHVYALGDVTGGLTLAHVAQREAQLLVQNLLQGSRDVLKEQAVPRVAFSYPEVAAVGTSREGDGIKAYTLPRVPNGRSVVDKVAPAFVKLFLKEQTSEVAGAVIVGEAATEIIHEMALAVENGLTLQQVANTVHAHPTHSKNILYAVQSCG</sequence>
<dbReference type="HOGENOM" id="CLU_016755_0_2_7"/>
<dbReference type="Pfam" id="PF07992">
    <property type="entry name" value="Pyr_redox_2"/>
    <property type="match status" value="1"/>
</dbReference>
<dbReference type="InterPro" id="IPR023753">
    <property type="entry name" value="FAD/NAD-binding_dom"/>
</dbReference>
<keyword evidence="7" id="KW-1015">Disulfide bond</keyword>
<organism evidence="16">
    <name type="scientific">Geobacter sp. (strain M21)</name>
    <dbReference type="NCBI Taxonomy" id="443144"/>
    <lineage>
        <taxon>Bacteria</taxon>
        <taxon>Pseudomonadati</taxon>
        <taxon>Thermodesulfobacteriota</taxon>
        <taxon>Desulfuromonadia</taxon>
        <taxon>Geobacterales</taxon>
        <taxon>Geobacteraceae</taxon>
        <taxon>Geobacter</taxon>
    </lineage>
</organism>
<feature type="domain" description="Pyridine nucleotide-disulphide oxidoreductase dimerisation" evidence="14">
    <location>
        <begin position="344"/>
        <end position="444"/>
    </location>
</feature>
<evidence type="ECO:0000256" key="9">
    <source>
        <dbReference type="ARBA" id="ARBA00031281"/>
    </source>
</evidence>
<keyword evidence="8 13" id="KW-0676">Redox-active center</keyword>
<evidence type="ECO:0000256" key="8">
    <source>
        <dbReference type="ARBA" id="ARBA00023284"/>
    </source>
</evidence>
<feature type="binding site" evidence="11">
    <location>
        <begin position="181"/>
        <end position="188"/>
    </location>
    <ligand>
        <name>NAD(+)</name>
        <dbReference type="ChEBI" id="CHEBI:57540"/>
    </ligand>
</feature>
<dbReference type="EMBL" id="CP001661">
    <property type="protein sequence ID" value="ACT19587.1"/>
    <property type="molecule type" value="Genomic_DNA"/>
</dbReference>
<dbReference type="PROSITE" id="PS00076">
    <property type="entry name" value="PYRIDINE_REDOX_1"/>
    <property type="match status" value="1"/>
</dbReference>
<dbReference type="InterPro" id="IPR050151">
    <property type="entry name" value="Class-I_Pyr_Nuc-Dis_Oxidored"/>
</dbReference>
<gene>
    <name evidence="16" type="ordered locus">GM21_3566</name>
</gene>
<dbReference type="Gene3D" id="3.30.390.30">
    <property type="match status" value="1"/>
</dbReference>
<dbReference type="PRINTS" id="PR00411">
    <property type="entry name" value="PNDRDTASEI"/>
</dbReference>
<name>C6E635_GEOSM</name>
<dbReference type="PANTHER" id="PTHR22912">
    <property type="entry name" value="DISULFIDE OXIDOREDUCTASE"/>
    <property type="match status" value="1"/>
</dbReference>
<dbReference type="Gene3D" id="3.50.50.60">
    <property type="entry name" value="FAD/NAD(P)-binding domain"/>
    <property type="match status" value="2"/>
</dbReference>
<dbReference type="InterPro" id="IPR016156">
    <property type="entry name" value="FAD/NAD-linked_Rdtase_dimer_sf"/>
</dbReference>
<feature type="binding site" evidence="11">
    <location>
        <position position="204"/>
    </location>
    <ligand>
        <name>NAD(+)</name>
        <dbReference type="ChEBI" id="CHEBI:57540"/>
    </ligand>
</feature>
<dbReference type="AlphaFoldDB" id="C6E635"/>
<proteinExistence type="inferred from homology"/>
<dbReference type="GO" id="GO:0050660">
    <property type="term" value="F:flavin adenine dinucleotide binding"/>
    <property type="evidence" value="ECO:0007669"/>
    <property type="project" value="TreeGrafter"/>
</dbReference>
<dbReference type="GO" id="GO:0004148">
    <property type="term" value="F:dihydrolipoyl dehydrogenase (NADH) activity"/>
    <property type="evidence" value="ECO:0007669"/>
    <property type="project" value="TreeGrafter"/>
</dbReference>
<evidence type="ECO:0000256" key="13">
    <source>
        <dbReference type="RuleBase" id="RU003691"/>
    </source>
</evidence>
<dbReference type="GO" id="GO:0006103">
    <property type="term" value="P:2-oxoglutarate metabolic process"/>
    <property type="evidence" value="ECO:0007669"/>
    <property type="project" value="TreeGrafter"/>
</dbReference>